<dbReference type="AlphaFoldDB" id="A0A2Z3GYH4"/>
<evidence type="ECO:0000313" key="2">
    <source>
        <dbReference type="Proteomes" id="UP000245802"/>
    </source>
</evidence>
<organism evidence="1 2">
    <name type="scientific">Gemmata obscuriglobus</name>
    <dbReference type="NCBI Taxonomy" id="114"/>
    <lineage>
        <taxon>Bacteria</taxon>
        <taxon>Pseudomonadati</taxon>
        <taxon>Planctomycetota</taxon>
        <taxon>Planctomycetia</taxon>
        <taxon>Gemmatales</taxon>
        <taxon>Gemmataceae</taxon>
        <taxon>Gemmata</taxon>
    </lineage>
</organism>
<reference evidence="1 2" key="1">
    <citation type="submission" date="2018-01" db="EMBL/GenBank/DDBJ databases">
        <title>G. obscuriglobus.</title>
        <authorList>
            <person name="Franke J."/>
            <person name="Blomberg W."/>
            <person name="Selmecki A."/>
        </authorList>
    </citation>
    <scope>NUCLEOTIDE SEQUENCE [LARGE SCALE GENOMIC DNA]</scope>
    <source>
        <strain evidence="1 2">DSM 5831</strain>
    </source>
</reference>
<gene>
    <name evidence="1" type="ORF">C1280_04690</name>
</gene>
<sequence length="84" mass="8726">MTPESLAAELLRGLESGDVVLSPDVRASASGPHASAEAQLAHLCAELRTLVEQATESLNTPGQAASLAHLKREIDQVARRLGAA</sequence>
<evidence type="ECO:0000313" key="1">
    <source>
        <dbReference type="EMBL" id="AWM36386.1"/>
    </source>
</evidence>
<dbReference type="KEGG" id="gog:C1280_04690"/>
<keyword evidence="2" id="KW-1185">Reference proteome</keyword>
<dbReference type="Proteomes" id="UP000245802">
    <property type="component" value="Chromosome"/>
</dbReference>
<proteinExistence type="predicted"/>
<accession>A0A2Z3GYH4</accession>
<protein>
    <submittedName>
        <fullName evidence="1">Uncharacterized protein</fullName>
    </submittedName>
</protein>
<dbReference type="EMBL" id="CP025958">
    <property type="protein sequence ID" value="AWM36386.1"/>
    <property type="molecule type" value="Genomic_DNA"/>
</dbReference>
<name>A0A2Z3GYH4_9BACT</name>